<dbReference type="Gene3D" id="3.40.50.150">
    <property type="entry name" value="Vaccinia Virus protein VP39"/>
    <property type="match status" value="1"/>
</dbReference>
<dbReference type="SUPFAM" id="SSF53335">
    <property type="entry name" value="S-adenosyl-L-methionine-dependent methyltransferases"/>
    <property type="match status" value="1"/>
</dbReference>
<protein>
    <recommendedName>
        <fullName evidence="3">Methyltransferase small domain-containing protein</fullName>
    </recommendedName>
</protein>
<gene>
    <name evidence="1" type="ORF">NIES21_40780</name>
</gene>
<dbReference type="InterPro" id="IPR029063">
    <property type="entry name" value="SAM-dependent_MTases_sf"/>
</dbReference>
<dbReference type="GO" id="GO:0008168">
    <property type="term" value="F:methyltransferase activity"/>
    <property type="evidence" value="ECO:0007669"/>
    <property type="project" value="InterPro"/>
</dbReference>
<accession>A0A1Z4GL51</accession>
<organism evidence="1 2">
    <name type="scientific">Anabaenopsis circularis NIES-21</name>
    <dbReference type="NCBI Taxonomy" id="1085406"/>
    <lineage>
        <taxon>Bacteria</taxon>
        <taxon>Bacillati</taxon>
        <taxon>Cyanobacteriota</taxon>
        <taxon>Cyanophyceae</taxon>
        <taxon>Nostocales</taxon>
        <taxon>Nodulariaceae</taxon>
        <taxon>Anabaenopsis</taxon>
    </lineage>
</organism>
<dbReference type="GO" id="GO:0032259">
    <property type="term" value="P:methylation"/>
    <property type="evidence" value="ECO:0007669"/>
    <property type="project" value="InterPro"/>
</dbReference>
<evidence type="ECO:0000313" key="1">
    <source>
        <dbReference type="EMBL" id="BAY18234.1"/>
    </source>
</evidence>
<reference evidence="1 2" key="1">
    <citation type="submission" date="2017-06" db="EMBL/GenBank/DDBJ databases">
        <title>Genome sequencing of cyanobaciteial culture collection at National Institute for Environmental Studies (NIES).</title>
        <authorList>
            <person name="Hirose Y."/>
            <person name="Shimura Y."/>
            <person name="Fujisawa T."/>
            <person name="Nakamura Y."/>
            <person name="Kawachi M."/>
        </authorList>
    </citation>
    <scope>NUCLEOTIDE SEQUENCE [LARGE SCALE GENOMIC DNA]</scope>
    <source>
        <strain evidence="1 2">NIES-21</strain>
    </source>
</reference>
<dbReference type="Proteomes" id="UP000218287">
    <property type="component" value="Chromosome"/>
</dbReference>
<dbReference type="GO" id="GO:0003676">
    <property type="term" value="F:nucleic acid binding"/>
    <property type="evidence" value="ECO:0007669"/>
    <property type="project" value="InterPro"/>
</dbReference>
<name>A0A1Z4GL51_9CYAN</name>
<keyword evidence="2" id="KW-1185">Reference proteome</keyword>
<dbReference type="InterPro" id="IPR002052">
    <property type="entry name" value="DNA_methylase_N6_adenine_CS"/>
</dbReference>
<proteinExistence type="predicted"/>
<evidence type="ECO:0000313" key="2">
    <source>
        <dbReference type="Proteomes" id="UP000218287"/>
    </source>
</evidence>
<dbReference type="AlphaFoldDB" id="A0A1Z4GL51"/>
<sequence length="255" mass="28712">MLKTANLIRLDVSKTLTLRKYFNQMKDIFFCPEESNFYSNCLENFVMRDCQNPASIVEFGSGDGSPVINSLLRNKFEGLIQGYELNTSAWKAANLTIDEYNLTSKYIIHNSCLFDSDKPQANYLVANPPYLPAPDDDIYMPLLFGGVDGASITNELLSLDYENVLVLVSSYSNPISTLKTAAENGYSVNKFVVLPLQFGYYSSEQKVKKHIESLKENHKAFYSGDYYFLAGVLFKKSQESAIDLSHELAQVMTSL</sequence>
<dbReference type="EMBL" id="AP018174">
    <property type="protein sequence ID" value="BAY18234.1"/>
    <property type="molecule type" value="Genomic_DNA"/>
</dbReference>
<dbReference type="PROSITE" id="PS00092">
    <property type="entry name" value="N6_MTASE"/>
    <property type="match status" value="1"/>
</dbReference>
<evidence type="ECO:0008006" key="3">
    <source>
        <dbReference type="Google" id="ProtNLM"/>
    </source>
</evidence>